<organism evidence="2 3">
    <name type="scientific">Xylanibacter rodentium</name>
    <dbReference type="NCBI Taxonomy" id="2736289"/>
    <lineage>
        <taxon>Bacteria</taxon>
        <taxon>Pseudomonadati</taxon>
        <taxon>Bacteroidota</taxon>
        <taxon>Bacteroidia</taxon>
        <taxon>Bacteroidales</taxon>
        <taxon>Prevotellaceae</taxon>
        <taxon>Xylanibacter</taxon>
    </lineage>
</organism>
<feature type="transmembrane region" description="Helical" evidence="1">
    <location>
        <begin position="153"/>
        <end position="176"/>
    </location>
</feature>
<feature type="transmembrane region" description="Helical" evidence="1">
    <location>
        <begin position="53"/>
        <end position="73"/>
    </location>
</feature>
<dbReference type="RefSeq" id="WP_172173174.1">
    <property type="nucleotide sequence ID" value="NZ_CASGIA010000008.1"/>
</dbReference>
<feature type="transmembrane region" description="Helical" evidence="1">
    <location>
        <begin position="12"/>
        <end position="33"/>
    </location>
</feature>
<name>A0ABX2ATC7_9BACT</name>
<dbReference type="Proteomes" id="UP001193734">
    <property type="component" value="Unassembled WGS sequence"/>
</dbReference>
<comment type="caution">
    <text evidence="2">The sequence shown here is derived from an EMBL/GenBank/DDBJ whole genome shotgun (WGS) entry which is preliminary data.</text>
</comment>
<gene>
    <name evidence="2" type="ORF">HPS55_00035</name>
</gene>
<keyword evidence="1" id="KW-0472">Membrane</keyword>
<dbReference type="Pfam" id="PF19529">
    <property type="entry name" value="DUF6057"/>
    <property type="match status" value="1"/>
</dbReference>
<keyword evidence="3" id="KW-1185">Reference proteome</keyword>
<accession>A0ABX2ATC7</accession>
<evidence type="ECO:0000256" key="1">
    <source>
        <dbReference type="SAM" id="Phobius"/>
    </source>
</evidence>
<feature type="transmembrane region" description="Helical" evidence="1">
    <location>
        <begin position="85"/>
        <end position="102"/>
    </location>
</feature>
<protein>
    <submittedName>
        <fullName evidence="2">Uncharacterized protein</fullName>
    </submittedName>
</protein>
<reference evidence="2 3" key="1">
    <citation type="submission" date="2020-05" db="EMBL/GenBank/DDBJ databases">
        <title>Distinct polysaccharide utilization as determinants for interspecies competition between intestinal Prevotella spp.</title>
        <authorList>
            <person name="Galvez E.J.C."/>
            <person name="Iljazovic A."/>
            <person name="Strowig T."/>
        </authorList>
    </citation>
    <scope>NUCLEOTIDE SEQUENCE [LARGE SCALE GENOMIC DNA]</scope>
    <source>
        <strain evidence="2 3">PROD</strain>
    </source>
</reference>
<dbReference type="EMBL" id="JABKKE010000001">
    <property type="protein sequence ID" value="NPE12733.1"/>
    <property type="molecule type" value="Genomic_DNA"/>
</dbReference>
<sequence>MNYNTPNTKNSTVVVKAACAIVFCLFSFVYLYFYQVDMLSVAQHILSGGVTRYDRLIGALVITLSLFLLQLGISVFCRFNGKYHALTYFPSLLILAIITDIGPEIVCGLGSNHWLWFGPLALLLWFGVAGILKKYRFYEAPASAVGIFSRTMWINIMIMTVMLLFVGIASDSYSVFHYRMHVERCLMERDIDKALETGKKSLETDSDLTMLRIYALARSGRLGDELFTYPVAGTSDDIIPSEDGAHCIIYPNDSIYKFLGAKPSRPVKALTFLKGLIKHNLATDAVRDYILCGYLIDRNLDSFIYHLPKFYEIDDSLPRHYREALILYTHQRSNPALVYHNVVMDTDFNDMQALERQYKTEAARKRKVFGQYAGTYWWYYKYMK</sequence>
<dbReference type="InterPro" id="IPR045692">
    <property type="entry name" value="DUF6057"/>
</dbReference>
<keyword evidence="1" id="KW-0812">Transmembrane</keyword>
<evidence type="ECO:0000313" key="2">
    <source>
        <dbReference type="EMBL" id="NPE12733.1"/>
    </source>
</evidence>
<feature type="transmembrane region" description="Helical" evidence="1">
    <location>
        <begin position="114"/>
        <end position="132"/>
    </location>
</feature>
<proteinExistence type="predicted"/>
<evidence type="ECO:0000313" key="3">
    <source>
        <dbReference type="Proteomes" id="UP001193734"/>
    </source>
</evidence>
<keyword evidence="1" id="KW-1133">Transmembrane helix</keyword>
<dbReference type="GeneID" id="82156142"/>